<dbReference type="OrthoDB" id="3180855at2"/>
<evidence type="ECO:0008006" key="3">
    <source>
        <dbReference type="Google" id="ProtNLM"/>
    </source>
</evidence>
<dbReference type="EMBL" id="PVUE01000003">
    <property type="protein sequence ID" value="PRZ42969.1"/>
    <property type="molecule type" value="Genomic_DNA"/>
</dbReference>
<dbReference type="GO" id="GO:0000287">
    <property type="term" value="F:magnesium ion binding"/>
    <property type="evidence" value="ECO:0007669"/>
    <property type="project" value="TreeGrafter"/>
</dbReference>
<proteinExistence type="predicted"/>
<comment type="caution">
    <text evidence="1">The sequence shown here is derived from an EMBL/GenBank/DDBJ whole genome shotgun (WGS) entry which is preliminary data.</text>
</comment>
<evidence type="ECO:0000313" key="2">
    <source>
        <dbReference type="Proteomes" id="UP000237752"/>
    </source>
</evidence>
<dbReference type="SUPFAM" id="SSF56784">
    <property type="entry name" value="HAD-like"/>
    <property type="match status" value="1"/>
</dbReference>
<dbReference type="Gene3D" id="3.30.1240.10">
    <property type="match status" value="1"/>
</dbReference>
<dbReference type="GO" id="GO:0016791">
    <property type="term" value="F:phosphatase activity"/>
    <property type="evidence" value="ECO:0007669"/>
    <property type="project" value="TreeGrafter"/>
</dbReference>
<sequence length="275" mass="29510">MVGSGSKVVQPPKRPKLIASDLDGTLFNRAEMSDRTWKAVQAVQESGIKFVAATGRATSLLGPLEARGYDGIAVCDNGAITYDVGRDHVIGCQLLEAELVGELVEEFSRRAPDINLGVSRLTPHNKSMFSDPKLLDFYSFGQEPLELKDFGDEPAGKLFALHRGKDSMQIAREFADLTDGRVTVSWSANASGLIEITADGVTKEFGLAALTRRWRIDAIDVVAIGDGNNDLEMLAWAGTAVVPENGSSSAKVLADKVIGPITEDGTAIYLESLLD</sequence>
<organism evidence="1 2">
    <name type="scientific">Antricoccus suffuscus</name>
    <dbReference type="NCBI Taxonomy" id="1629062"/>
    <lineage>
        <taxon>Bacteria</taxon>
        <taxon>Bacillati</taxon>
        <taxon>Actinomycetota</taxon>
        <taxon>Actinomycetes</taxon>
        <taxon>Geodermatophilales</taxon>
        <taxon>Antricoccaceae</taxon>
        <taxon>Antricoccus</taxon>
    </lineage>
</organism>
<dbReference type="PANTHER" id="PTHR10000">
    <property type="entry name" value="PHOSPHOSERINE PHOSPHATASE"/>
    <property type="match status" value="1"/>
</dbReference>
<name>A0A2T1A2Y0_9ACTN</name>
<reference evidence="1 2" key="1">
    <citation type="submission" date="2018-03" db="EMBL/GenBank/DDBJ databases">
        <title>Genomic Encyclopedia of Archaeal and Bacterial Type Strains, Phase II (KMG-II): from individual species to whole genera.</title>
        <authorList>
            <person name="Goeker M."/>
        </authorList>
    </citation>
    <scope>NUCLEOTIDE SEQUENCE [LARGE SCALE GENOMIC DNA]</scope>
    <source>
        <strain evidence="1 2">DSM 100065</strain>
    </source>
</reference>
<keyword evidence="2" id="KW-1185">Reference proteome</keyword>
<dbReference type="RefSeq" id="WP_106347962.1">
    <property type="nucleotide sequence ID" value="NZ_PVUE01000003.1"/>
</dbReference>
<dbReference type="InterPro" id="IPR023214">
    <property type="entry name" value="HAD_sf"/>
</dbReference>
<dbReference type="GO" id="GO:0005829">
    <property type="term" value="C:cytosol"/>
    <property type="evidence" value="ECO:0007669"/>
    <property type="project" value="TreeGrafter"/>
</dbReference>
<dbReference type="Proteomes" id="UP000237752">
    <property type="component" value="Unassembled WGS sequence"/>
</dbReference>
<gene>
    <name evidence="1" type="ORF">CLV47_10319</name>
</gene>
<dbReference type="InterPro" id="IPR006379">
    <property type="entry name" value="HAD-SF_hydro_IIB"/>
</dbReference>
<dbReference type="InterPro" id="IPR036412">
    <property type="entry name" value="HAD-like_sf"/>
</dbReference>
<protein>
    <recommendedName>
        <fullName evidence="3">Cof subfamily protein (Haloacid dehalogenase superfamily)/HAD superfamily hydrolase (TIGR01484 family)</fullName>
    </recommendedName>
</protein>
<accession>A0A2T1A2Y0</accession>
<dbReference type="NCBIfam" id="TIGR01484">
    <property type="entry name" value="HAD-SF-IIB"/>
    <property type="match status" value="1"/>
</dbReference>
<dbReference type="Pfam" id="PF08282">
    <property type="entry name" value="Hydrolase_3"/>
    <property type="match status" value="1"/>
</dbReference>
<dbReference type="AlphaFoldDB" id="A0A2T1A2Y0"/>
<dbReference type="PANTHER" id="PTHR10000:SF8">
    <property type="entry name" value="HAD SUPERFAMILY HYDROLASE-LIKE, TYPE 3"/>
    <property type="match status" value="1"/>
</dbReference>
<dbReference type="Gene3D" id="3.40.50.1000">
    <property type="entry name" value="HAD superfamily/HAD-like"/>
    <property type="match status" value="1"/>
</dbReference>
<evidence type="ECO:0000313" key="1">
    <source>
        <dbReference type="EMBL" id="PRZ42969.1"/>
    </source>
</evidence>